<accession>A0ABN3GX94</accession>
<evidence type="ECO:0000313" key="2">
    <source>
        <dbReference type="Proteomes" id="UP001501218"/>
    </source>
</evidence>
<protein>
    <submittedName>
        <fullName evidence="1">Uncharacterized protein</fullName>
    </submittedName>
</protein>
<name>A0ABN3GX94_9PSEU</name>
<evidence type="ECO:0000313" key="1">
    <source>
        <dbReference type="EMBL" id="GAA2362716.1"/>
    </source>
</evidence>
<gene>
    <name evidence="1" type="ORF">GCM10009854_47960</name>
</gene>
<dbReference type="EMBL" id="BAAARA010000024">
    <property type="protein sequence ID" value="GAA2362716.1"/>
    <property type="molecule type" value="Genomic_DNA"/>
</dbReference>
<dbReference type="Proteomes" id="UP001501218">
    <property type="component" value="Unassembled WGS sequence"/>
</dbReference>
<keyword evidence="2" id="KW-1185">Reference proteome</keyword>
<dbReference type="RefSeq" id="WP_344137465.1">
    <property type="nucleotide sequence ID" value="NZ_BAAARA010000024.1"/>
</dbReference>
<organism evidence="1 2">
    <name type="scientific">Saccharopolyspora halophila</name>
    <dbReference type="NCBI Taxonomy" id="405551"/>
    <lineage>
        <taxon>Bacteria</taxon>
        <taxon>Bacillati</taxon>
        <taxon>Actinomycetota</taxon>
        <taxon>Actinomycetes</taxon>
        <taxon>Pseudonocardiales</taxon>
        <taxon>Pseudonocardiaceae</taxon>
        <taxon>Saccharopolyspora</taxon>
    </lineage>
</organism>
<sequence>MERPSEVNYFDLAESLVGDELSRQWAVAVGRCLVRVATSDEFDNSPADANVFQQCWVGDDATVLLRYQHFSGRFGTEFGELELECASSVPLVELRSHRPHGSALRQAILLYHLHLNGGPARDPAWTDDRGYAWWGAEPACGWPARTADARRYRTLLS</sequence>
<proteinExistence type="predicted"/>
<reference evidence="1 2" key="1">
    <citation type="journal article" date="2019" name="Int. J. Syst. Evol. Microbiol.">
        <title>The Global Catalogue of Microorganisms (GCM) 10K type strain sequencing project: providing services to taxonomists for standard genome sequencing and annotation.</title>
        <authorList>
            <consortium name="The Broad Institute Genomics Platform"/>
            <consortium name="The Broad Institute Genome Sequencing Center for Infectious Disease"/>
            <person name="Wu L."/>
            <person name="Ma J."/>
        </authorList>
    </citation>
    <scope>NUCLEOTIDE SEQUENCE [LARGE SCALE GENOMIC DNA]</scope>
    <source>
        <strain evidence="1 2">JCM 16221</strain>
    </source>
</reference>
<comment type="caution">
    <text evidence="1">The sequence shown here is derived from an EMBL/GenBank/DDBJ whole genome shotgun (WGS) entry which is preliminary data.</text>
</comment>